<keyword evidence="1" id="KW-0812">Transmembrane</keyword>
<feature type="transmembrane region" description="Helical" evidence="1">
    <location>
        <begin position="83"/>
        <end position="103"/>
    </location>
</feature>
<dbReference type="AlphaFoldDB" id="A0A081BW14"/>
<accession>A0A081BW14</accession>
<sequence length="158" mass="18456">MNVKQMVKADFIVSIVIILFSLFLIFESIVMPRYEEWGLYATPGLAPLVFSLLLLFTGIILFIRSLLQQGYKIRLRREHFSRLFNSVQVQRFLAVFGLIILYALLLGKVHFVILSTVYVLCTIFYFRSTRWWINLLISVSMSVAVWVLFSRIFLVPLP</sequence>
<organism evidence="3">
    <name type="scientific">Vecturithrix granuli</name>
    <dbReference type="NCBI Taxonomy" id="1499967"/>
    <lineage>
        <taxon>Bacteria</taxon>
        <taxon>Candidatus Moduliflexota</taxon>
        <taxon>Candidatus Vecturitrichia</taxon>
        <taxon>Candidatus Vecturitrichales</taxon>
        <taxon>Candidatus Vecturitrichaceae</taxon>
        <taxon>Candidatus Vecturithrix</taxon>
    </lineage>
</organism>
<reference evidence="3" key="1">
    <citation type="journal article" date="2015" name="PeerJ">
        <title>First genomic representation of candidate bacterial phylum KSB3 points to enhanced environmental sensing as a trigger of wastewater bulking.</title>
        <authorList>
            <person name="Sekiguchi Y."/>
            <person name="Ohashi A."/>
            <person name="Parks D.H."/>
            <person name="Yamauchi T."/>
            <person name="Tyson G.W."/>
            <person name="Hugenholtz P."/>
        </authorList>
    </citation>
    <scope>NUCLEOTIDE SEQUENCE [LARGE SCALE GENOMIC DNA]</scope>
</reference>
<dbReference type="HOGENOM" id="CLU_1665973_0_0_0"/>
<dbReference type="STRING" id="1499967.U27_03481"/>
<evidence type="ECO:0000259" key="2">
    <source>
        <dbReference type="Pfam" id="PF07331"/>
    </source>
</evidence>
<feature type="transmembrane region" description="Helical" evidence="1">
    <location>
        <begin position="37"/>
        <end position="63"/>
    </location>
</feature>
<dbReference type="EMBL" id="DF820464">
    <property type="protein sequence ID" value="GAK56519.1"/>
    <property type="molecule type" value="Genomic_DNA"/>
</dbReference>
<evidence type="ECO:0000313" key="3">
    <source>
        <dbReference type="EMBL" id="GAK56519.1"/>
    </source>
</evidence>
<feature type="transmembrane region" description="Helical" evidence="1">
    <location>
        <begin position="109"/>
        <end position="126"/>
    </location>
</feature>
<dbReference type="Proteomes" id="UP000030661">
    <property type="component" value="Unassembled WGS sequence"/>
</dbReference>
<feature type="domain" description="DUF1468" evidence="2">
    <location>
        <begin position="12"/>
        <end position="158"/>
    </location>
</feature>
<keyword evidence="4" id="KW-1185">Reference proteome</keyword>
<proteinExistence type="predicted"/>
<gene>
    <name evidence="3" type="ORF">U27_03481</name>
</gene>
<keyword evidence="1" id="KW-1133">Transmembrane helix</keyword>
<dbReference type="Pfam" id="PF07331">
    <property type="entry name" value="TctB"/>
    <property type="match status" value="1"/>
</dbReference>
<dbReference type="InterPro" id="IPR009936">
    <property type="entry name" value="DUF1468"/>
</dbReference>
<keyword evidence="1" id="KW-0472">Membrane</keyword>
<feature type="transmembrane region" description="Helical" evidence="1">
    <location>
        <begin position="12"/>
        <end position="31"/>
    </location>
</feature>
<evidence type="ECO:0000313" key="4">
    <source>
        <dbReference type="Proteomes" id="UP000030661"/>
    </source>
</evidence>
<evidence type="ECO:0000256" key="1">
    <source>
        <dbReference type="SAM" id="Phobius"/>
    </source>
</evidence>
<protein>
    <recommendedName>
        <fullName evidence="2">DUF1468 domain-containing protein</fullName>
    </recommendedName>
</protein>
<name>A0A081BW14_VECG1</name>
<feature type="transmembrane region" description="Helical" evidence="1">
    <location>
        <begin position="133"/>
        <end position="154"/>
    </location>
</feature>